<evidence type="ECO:0000313" key="3">
    <source>
        <dbReference type="WBParaSite" id="PSAMB.scaffold1603size29498.g14007.t1"/>
    </source>
</evidence>
<proteinExistence type="predicted"/>
<sequence length="94" mass="10433">MAVAADYALDTLKYRKRTCSPMNCIIVLLMIVLLATSIAAFVVSLRVLIKANELNSDPATTAASSGRSYLDYQKRLDYIFNRTKHAGRFSLSLT</sequence>
<evidence type="ECO:0000313" key="2">
    <source>
        <dbReference type="Proteomes" id="UP000887566"/>
    </source>
</evidence>
<evidence type="ECO:0000256" key="1">
    <source>
        <dbReference type="SAM" id="Phobius"/>
    </source>
</evidence>
<dbReference type="WBParaSite" id="PSAMB.scaffold1603size29498.g14007.t1">
    <property type="protein sequence ID" value="PSAMB.scaffold1603size29498.g14007.t1"/>
    <property type="gene ID" value="PSAMB.scaffold1603size29498.g14007"/>
</dbReference>
<keyword evidence="1" id="KW-1133">Transmembrane helix</keyword>
<keyword evidence="2" id="KW-1185">Reference proteome</keyword>
<name>A0A914V7M2_9BILA</name>
<feature type="transmembrane region" description="Helical" evidence="1">
    <location>
        <begin position="25"/>
        <end position="49"/>
    </location>
</feature>
<keyword evidence="1" id="KW-0812">Transmembrane</keyword>
<dbReference type="AlphaFoldDB" id="A0A914V7M2"/>
<protein>
    <submittedName>
        <fullName evidence="3">Uncharacterized protein</fullName>
    </submittedName>
</protein>
<reference evidence="3" key="1">
    <citation type="submission" date="2022-11" db="UniProtKB">
        <authorList>
            <consortium name="WormBaseParasite"/>
        </authorList>
    </citation>
    <scope>IDENTIFICATION</scope>
</reference>
<organism evidence="2 3">
    <name type="scientific">Plectus sambesii</name>
    <dbReference type="NCBI Taxonomy" id="2011161"/>
    <lineage>
        <taxon>Eukaryota</taxon>
        <taxon>Metazoa</taxon>
        <taxon>Ecdysozoa</taxon>
        <taxon>Nematoda</taxon>
        <taxon>Chromadorea</taxon>
        <taxon>Plectida</taxon>
        <taxon>Plectina</taxon>
        <taxon>Plectoidea</taxon>
        <taxon>Plectidae</taxon>
        <taxon>Plectus</taxon>
    </lineage>
</organism>
<accession>A0A914V7M2</accession>
<keyword evidence="1" id="KW-0472">Membrane</keyword>
<dbReference type="Proteomes" id="UP000887566">
    <property type="component" value="Unplaced"/>
</dbReference>